<feature type="transmembrane region" description="Helical" evidence="1">
    <location>
        <begin position="63"/>
        <end position="91"/>
    </location>
</feature>
<reference evidence="3" key="2">
    <citation type="journal article" date="2021" name="Sci. Data">
        <title>Chromosome-scale genome sequencing, assembly and annotation of six genomes from subfamily Leishmaniinae.</title>
        <authorList>
            <person name="Almutairi H."/>
            <person name="Urbaniak M.D."/>
            <person name="Bates M.D."/>
            <person name="Jariyapan N."/>
            <person name="Kwakye-Nuako G."/>
            <person name="Thomaz Soccol V."/>
            <person name="Al-Salem W.S."/>
            <person name="Dillon R.J."/>
            <person name="Bates P.A."/>
            <person name="Gatherer D."/>
        </authorList>
    </citation>
    <scope>NUCLEOTIDE SEQUENCE [LARGE SCALE GENOMIC DNA]</scope>
</reference>
<proteinExistence type="predicted"/>
<dbReference type="GeneID" id="92513784"/>
<protein>
    <submittedName>
        <fullName evidence="2">Uncharacterized protein</fullName>
    </submittedName>
</protein>
<dbReference type="RefSeq" id="XP_067176640.1">
    <property type="nucleotide sequence ID" value="XM_067321272.1"/>
</dbReference>
<accession>A0A836KIX9</accession>
<name>A0A836KIX9_9TRYP</name>
<feature type="transmembrane region" description="Helical" evidence="1">
    <location>
        <begin position="30"/>
        <end position="51"/>
    </location>
</feature>
<gene>
    <name evidence="2" type="ORF">LSCM1_03739</name>
</gene>
<keyword evidence="1" id="KW-1133">Transmembrane helix</keyword>
<keyword evidence="1" id="KW-0472">Membrane</keyword>
<dbReference type="AlphaFoldDB" id="A0A836KIX9"/>
<keyword evidence="3" id="KW-1185">Reference proteome</keyword>
<dbReference type="EMBL" id="JAFEUZ010000030">
    <property type="protein sequence ID" value="KAG5472340.1"/>
    <property type="molecule type" value="Genomic_DNA"/>
</dbReference>
<evidence type="ECO:0000313" key="2">
    <source>
        <dbReference type="EMBL" id="KAG5472340.1"/>
    </source>
</evidence>
<dbReference type="OrthoDB" id="264748at2759"/>
<dbReference type="KEGG" id="lmat:92513784"/>
<reference evidence="3" key="1">
    <citation type="journal article" date="2021" name="Microbiol. Resour. Announc.">
        <title>LGAAP: Leishmaniinae Genome Assembly and Annotation Pipeline.</title>
        <authorList>
            <person name="Almutairi H."/>
            <person name="Urbaniak M.D."/>
            <person name="Bates M.D."/>
            <person name="Jariyapan N."/>
            <person name="Kwakye-Nuako G."/>
            <person name="Thomaz-Soccol V."/>
            <person name="Al-Salem W.S."/>
            <person name="Dillon R.J."/>
            <person name="Bates P.A."/>
            <person name="Gatherer D."/>
        </authorList>
    </citation>
    <scope>NUCLEOTIDE SEQUENCE [LARGE SCALE GENOMIC DNA]</scope>
</reference>
<organism evidence="2 3">
    <name type="scientific">Leishmania martiniquensis</name>
    <dbReference type="NCBI Taxonomy" id="1580590"/>
    <lineage>
        <taxon>Eukaryota</taxon>
        <taxon>Discoba</taxon>
        <taxon>Euglenozoa</taxon>
        <taxon>Kinetoplastea</taxon>
        <taxon>Metakinetoplastina</taxon>
        <taxon>Trypanosomatida</taxon>
        <taxon>Trypanosomatidae</taxon>
        <taxon>Leishmaniinae</taxon>
        <taxon>Leishmania</taxon>
    </lineage>
</organism>
<dbReference type="Proteomes" id="UP000673552">
    <property type="component" value="Unassembled WGS sequence"/>
</dbReference>
<comment type="caution">
    <text evidence="2">The sequence shown here is derived from an EMBL/GenBank/DDBJ whole genome shotgun (WGS) entry which is preliminary data.</text>
</comment>
<evidence type="ECO:0000313" key="3">
    <source>
        <dbReference type="Proteomes" id="UP000673552"/>
    </source>
</evidence>
<sequence>MRLLSLRELVVLFDTQLQQLTLSHLARGFFAWHTAVVSVASLAVCASLALATHSDAAALFRPAPLLFTSFASFAALSVLTLMTLTLLYRLIGGRFDYSPRATGYVVDWVLDTVSRPLVEDTVHVLFAPNMRRERGVFFTCLWLVGEIGKYLSFWPACTLVSMLWCGWSVRGAWREHRCAG</sequence>
<evidence type="ECO:0000256" key="1">
    <source>
        <dbReference type="SAM" id="Phobius"/>
    </source>
</evidence>
<keyword evidence="1" id="KW-0812">Transmembrane</keyword>